<name>A0A1G1W696_9BACT</name>
<evidence type="ECO:0000256" key="5">
    <source>
        <dbReference type="ARBA" id="ARBA00012964"/>
    </source>
</evidence>
<sequence>MEEFIKFFVEVGRLKTIQRRGWLLRGINNPESVADHAFRVLILAWVFGKERNLNIKRLLKLALVHSLSAVYIDYISPYDKLLELKNRKEIIKRYPALALRAPIDQKGKIAKQRLEEEKKAMEKLTRNLPEPINHEINYLWLEFQQRSSREAKFLRALDKIENLIQAFEYKDKVKEDILTPFLVQIKEFTYDKQLLKFVESLQIYIKSGKGDVKTKKDRNIIEFLLEIGKLKEIKRKGWVLRGVKDPESVASHSFLVAFASWIFSVSRRLDQEAMIVMSGIHNLFTVDIGDHTPHDVFLEKLKDIDRVIETFPWIGLKQEKEVIMKEALQKESSAMEKLFKYLPHYQRHELKYLWLEFRTGTSKEGRYARQVDRIETVLQAMEYHKKDKSVSPTSFWLGLKELVDDPFLLRFVEALDRHYYSTKL</sequence>
<dbReference type="EC" id="3.1.3.89" evidence="5"/>
<dbReference type="SMART" id="SM00471">
    <property type="entry name" value="HDc"/>
    <property type="match status" value="2"/>
</dbReference>
<comment type="catalytic activity">
    <reaction evidence="1">
        <text>a 2'-deoxyribonucleoside 5'-phosphate + H2O = a 2'-deoxyribonucleoside + phosphate</text>
        <dbReference type="Rhea" id="RHEA:36167"/>
        <dbReference type="ChEBI" id="CHEBI:15377"/>
        <dbReference type="ChEBI" id="CHEBI:18274"/>
        <dbReference type="ChEBI" id="CHEBI:43474"/>
        <dbReference type="ChEBI" id="CHEBI:65317"/>
        <dbReference type="EC" id="3.1.3.89"/>
    </reaction>
</comment>
<dbReference type="Gene3D" id="1.10.3210.10">
    <property type="entry name" value="Hypothetical protein af1432"/>
    <property type="match status" value="2"/>
</dbReference>
<comment type="subunit">
    <text evidence="4">Homodimer.</text>
</comment>
<evidence type="ECO:0000256" key="6">
    <source>
        <dbReference type="ARBA" id="ARBA00022723"/>
    </source>
</evidence>
<dbReference type="InterPro" id="IPR003607">
    <property type="entry name" value="HD/PDEase_dom"/>
</dbReference>
<protein>
    <recommendedName>
        <fullName evidence="5">5'-deoxynucleotidase</fullName>
        <ecNumber evidence="5">3.1.3.89</ecNumber>
    </recommendedName>
</protein>
<comment type="cofactor">
    <cofactor evidence="3">
        <name>Co(2+)</name>
        <dbReference type="ChEBI" id="CHEBI:48828"/>
    </cofactor>
</comment>
<feature type="domain" description="HD/PDEase" evidence="8">
    <location>
        <begin position="245"/>
        <end position="386"/>
    </location>
</feature>
<reference evidence="9 10" key="1">
    <citation type="journal article" date="2016" name="Nat. Commun.">
        <title>Thousands of microbial genomes shed light on interconnected biogeochemical processes in an aquifer system.</title>
        <authorList>
            <person name="Anantharaman K."/>
            <person name="Brown C.T."/>
            <person name="Hug L.A."/>
            <person name="Sharon I."/>
            <person name="Castelle C.J."/>
            <person name="Probst A.J."/>
            <person name="Thomas B.C."/>
            <person name="Singh A."/>
            <person name="Wilkins M.J."/>
            <person name="Karaoz U."/>
            <person name="Brodie E.L."/>
            <person name="Williams K.H."/>
            <person name="Hubbard S.S."/>
            <person name="Banfield J.F."/>
        </authorList>
    </citation>
    <scope>NUCLEOTIDE SEQUENCE [LARGE SCALE GENOMIC DNA]</scope>
</reference>
<dbReference type="PANTHER" id="PTHR11845:SF13">
    <property type="entry name" value="5'-DEOXYNUCLEOTIDASE HDDC2"/>
    <property type="match status" value="1"/>
</dbReference>
<dbReference type="GO" id="GO:0002953">
    <property type="term" value="F:5'-deoxynucleotidase activity"/>
    <property type="evidence" value="ECO:0007669"/>
    <property type="project" value="UniProtKB-EC"/>
</dbReference>
<dbReference type="PANTHER" id="PTHR11845">
    <property type="entry name" value="5'-DEOXYNUCLEOTIDASE HDDC2"/>
    <property type="match status" value="1"/>
</dbReference>
<dbReference type="SUPFAM" id="SSF109604">
    <property type="entry name" value="HD-domain/PDEase-like"/>
    <property type="match status" value="2"/>
</dbReference>
<dbReference type="AlphaFoldDB" id="A0A1G1W696"/>
<dbReference type="GO" id="GO:0005737">
    <property type="term" value="C:cytoplasm"/>
    <property type="evidence" value="ECO:0007669"/>
    <property type="project" value="TreeGrafter"/>
</dbReference>
<dbReference type="EMBL" id="MHCP01000030">
    <property type="protein sequence ID" value="OGY22907.1"/>
    <property type="molecule type" value="Genomic_DNA"/>
</dbReference>
<evidence type="ECO:0000256" key="1">
    <source>
        <dbReference type="ARBA" id="ARBA00001638"/>
    </source>
</evidence>
<evidence type="ECO:0000256" key="3">
    <source>
        <dbReference type="ARBA" id="ARBA00001941"/>
    </source>
</evidence>
<evidence type="ECO:0000256" key="7">
    <source>
        <dbReference type="ARBA" id="ARBA00022801"/>
    </source>
</evidence>
<organism evidence="9 10">
    <name type="scientific">Candidatus Woykebacteria bacterium RBG_13_40_15</name>
    <dbReference type="NCBI Taxonomy" id="1802593"/>
    <lineage>
        <taxon>Bacteria</taxon>
        <taxon>Candidatus Woykeibacteriota</taxon>
    </lineage>
</organism>
<evidence type="ECO:0000313" key="10">
    <source>
        <dbReference type="Proteomes" id="UP000176631"/>
    </source>
</evidence>
<accession>A0A1G1W696</accession>
<dbReference type="InterPro" id="IPR006674">
    <property type="entry name" value="HD_domain"/>
</dbReference>
<keyword evidence="7" id="KW-0378">Hydrolase</keyword>
<evidence type="ECO:0000259" key="8">
    <source>
        <dbReference type="SMART" id="SM00471"/>
    </source>
</evidence>
<dbReference type="InterPro" id="IPR039356">
    <property type="entry name" value="YfbR/HDDC2"/>
</dbReference>
<dbReference type="Proteomes" id="UP000176631">
    <property type="component" value="Unassembled WGS sequence"/>
</dbReference>
<comment type="caution">
    <text evidence="9">The sequence shown here is derived from an EMBL/GenBank/DDBJ whole genome shotgun (WGS) entry which is preliminary data.</text>
</comment>
<evidence type="ECO:0000256" key="2">
    <source>
        <dbReference type="ARBA" id="ARBA00001936"/>
    </source>
</evidence>
<feature type="domain" description="HD/PDEase" evidence="8">
    <location>
        <begin position="29"/>
        <end position="172"/>
    </location>
</feature>
<keyword evidence="6" id="KW-0479">Metal-binding</keyword>
<comment type="cofactor">
    <cofactor evidence="2">
        <name>Mn(2+)</name>
        <dbReference type="ChEBI" id="CHEBI:29035"/>
    </cofactor>
</comment>
<evidence type="ECO:0000313" key="9">
    <source>
        <dbReference type="EMBL" id="OGY22907.1"/>
    </source>
</evidence>
<evidence type="ECO:0000256" key="4">
    <source>
        <dbReference type="ARBA" id="ARBA00011738"/>
    </source>
</evidence>
<dbReference type="GO" id="GO:0046872">
    <property type="term" value="F:metal ion binding"/>
    <property type="evidence" value="ECO:0007669"/>
    <property type="project" value="UniProtKB-KW"/>
</dbReference>
<proteinExistence type="predicted"/>
<dbReference type="STRING" id="1802593.A2172_03135"/>
<gene>
    <name evidence="9" type="ORF">A2172_03135</name>
</gene>
<dbReference type="Pfam" id="PF13023">
    <property type="entry name" value="HD_3"/>
    <property type="match status" value="2"/>
</dbReference>